<evidence type="ECO:0000313" key="1">
    <source>
        <dbReference type="EMBL" id="KKK71253.1"/>
    </source>
</evidence>
<gene>
    <name evidence="1" type="ORF">LCGC14_2915760</name>
</gene>
<proteinExistence type="predicted"/>
<dbReference type="EMBL" id="LAZR01057819">
    <property type="protein sequence ID" value="KKK71253.1"/>
    <property type="molecule type" value="Genomic_DNA"/>
</dbReference>
<reference evidence="1" key="1">
    <citation type="journal article" date="2015" name="Nature">
        <title>Complex archaea that bridge the gap between prokaryotes and eukaryotes.</title>
        <authorList>
            <person name="Spang A."/>
            <person name="Saw J.H."/>
            <person name="Jorgensen S.L."/>
            <person name="Zaremba-Niedzwiedzka K."/>
            <person name="Martijn J."/>
            <person name="Lind A.E."/>
            <person name="van Eijk R."/>
            <person name="Schleper C."/>
            <person name="Guy L."/>
            <person name="Ettema T.J."/>
        </authorList>
    </citation>
    <scope>NUCLEOTIDE SEQUENCE</scope>
</reference>
<sequence>MGKIEELNIDPQVITVFKIIIKHKFAMFGELKEYGKKNNIPLKELNRLIMLARL</sequence>
<dbReference type="AlphaFoldDB" id="A0A0F8XQJ2"/>
<name>A0A0F8XQJ2_9ZZZZ</name>
<comment type="caution">
    <text evidence="1">The sequence shown here is derived from an EMBL/GenBank/DDBJ whole genome shotgun (WGS) entry which is preliminary data.</text>
</comment>
<organism evidence="1">
    <name type="scientific">marine sediment metagenome</name>
    <dbReference type="NCBI Taxonomy" id="412755"/>
    <lineage>
        <taxon>unclassified sequences</taxon>
        <taxon>metagenomes</taxon>
        <taxon>ecological metagenomes</taxon>
    </lineage>
</organism>
<protein>
    <submittedName>
        <fullName evidence="1">Uncharacterized protein</fullName>
    </submittedName>
</protein>
<accession>A0A0F8XQJ2</accession>